<name>A0A2P8DFH3_9ACTN</name>
<keyword evidence="6" id="KW-1185">Reference proteome</keyword>
<dbReference type="AlphaFoldDB" id="A0A2P8DFH3"/>
<dbReference type="InterPro" id="IPR029018">
    <property type="entry name" value="Hex-like_dom2"/>
</dbReference>
<proteinExistence type="predicted"/>
<feature type="domain" description="Alpha-N-acetylglucosaminidase tim-barrel" evidence="2">
    <location>
        <begin position="97"/>
        <end position="420"/>
    </location>
</feature>
<dbReference type="RefSeq" id="WP_106584402.1">
    <property type="nucleotide sequence ID" value="NZ_PYGA01000013.1"/>
</dbReference>
<sequence>MPHGIAGLLRRVLGARAAEFTTAPLPAPESGDVFEVAAEGGRVELRGSSPVAQACALRWYLTRVCGTDLSWDTAVVEPPDRLPSTAPVRRGTGFAHRTHFNYCTFSYTTAFWDWRRWERQIDWMAMHGVTTPLALTGQEAVWQAVLRGLGMADDATRDFLGGSGYLPFTWMGCTEHWGGPLPQPFIDARADLGRRIIERERELGMSPVLQAFAGHLPEQLGAGHRMRWFEFSSTLLDPLSAEFRAVGARFMAEQTRRFGSGNLYAADPFIEMVPPDGSPEALAAIARAVHEPMVAADPGAVWLLQSWPFAYKGGFWTAERIRAFLTAVPDEHLLVQDLWAEQRPLWKETAAFHGKPWVWCMLHNFGGRPGMHGKPAAVAAGLAEAAGSPDRGRFRGAGLTMEAEGADPAVYAHFADLLWEPEPPDLPEWFRGFARRRYGRPVRAAEDAWGRLLATVYAAERTGSPQNSAVVARPRVTGDLSPAEPPHPGSGPPEWEPADLVDAWRLLLDAAPEAAGADRYGRDLADVTAQVLAVRARELRAETADAFRSGDPAATDKSAAAFLGLLGDLGELLATRREFLLGPWLADARAQGTTEAERRLHEWNARRLITVWGRAGSRLHDYSGRHWSGLVEGYHLPRWRLWTQALAASLAHGTPLDPEAFDAELTAFEEGWCRGGERYATEPRGDTVAVARRLFAAYAYR</sequence>
<comment type="caution">
    <text evidence="5">The sequence shown here is derived from an EMBL/GenBank/DDBJ whole genome shotgun (WGS) entry which is preliminary data.</text>
</comment>
<evidence type="ECO:0000259" key="3">
    <source>
        <dbReference type="Pfam" id="PF12971"/>
    </source>
</evidence>
<gene>
    <name evidence="5" type="ORF">CLV63_113116</name>
</gene>
<dbReference type="PANTHER" id="PTHR12872:SF1">
    <property type="entry name" value="ALPHA-N-ACETYLGLUCOSAMINIDASE"/>
    <property type="match status" value="1"/>
</dbReference>
<organism evidence="5 6">
    <name type="scientific">Murinocardiopsis flavida</name>
    <dbReference type="NCBI Taxonomy" id="645275"/>
    <lineage>
        <taxon>Bacteria</taxon>
        <taxon>Bacillati</taxon>
        <taxon>Actinomycetota</taxon>
        <taxon>Actinomycetes</taxon>
        <taxon>Streptosporangiales</taxon>
        <taxon>Nocardiopsidaceae</taxon>
        <taxon>Murinocardiopsis</taxon>
    </lineage>
</organism>
<dbReference type="OrthoDB" id="9807519at2"/>
<evidence type="ECO:0000313" key="5">
    <source>
        <dbReference type="EMBL" id="PSK95953.1"/>
    </source>
</evidence>
<dbReference type="InterPro" id="IPR024240">
    <property type="entry name" value="NAGLU_N"/>
</dbReference>
<dbReference type="InterPro" id="IPR024733">
    <property type="entry name" value="NAGLU_tim-barrel"/>
</dbReference>
<dbReference type="InterPro" id="IPR007781">
    <property type="entry name" value="NAGLU"/>
</dbReference>
<keyword evidence="1" id="KW-0378">Hydrolase</keyword>
<accession>A0A2P8DFH3</accession>
<protein>
    <submittedName>
        <fullName evidence="5">Alpha-N-acetylglucosaminidase</fullName>
    </submittedName>
</protein>
<dbReference type="EMBL" id="PYGA01000013">
    <property type="protein sequence ID" value="PSK95953.1"/>
    <property type="molecule type" value="Genomic_DNA"/>
</dbReference>
<evidence type="ECO:0000259" key="2">
    <source>
        <dbReference type="Pfam" id="PF05089"/>
    </source>
</evidence>
<dbReference type="Pfam" id="PF12972">
    <property type="entry name" value="NAGLU_C"/>
    <property type="match status" value="1"/>
</dbReference>
<evidence type="ECO:0000259" key="4">
    <source>
        <dbReference type="Pfam" id="PF12972"/>
    </source>
</evidence>
<dbReference type="InterPro" id="IPR024732">
    <property type="entry name" value="NAGLU_C"/>
</dbReference>
<dbReference type="Proteomes" id="UP000240542">
    <property type="component" value="Unassembled WGS sequence"/>
</dbReference>
<evidence type="ECO:0000313" key="6">
    <source>
        <dbReference type="Proteomes" id="UP000240542"/>
    </source>
</evidence>
<dbReference type="GO" id="GO:0005975">
    <property type="term" value="P:carbohydrate metabolic process"/>
    <property type="evidence" value="ECO:0007669"/>
    <property type="project" value="UniProtKB-ARBA"/>
</dbReference>
<dbReference type="Pfam" id="PF12971">
    <property type="entry name" value="NAGLU_N"/>
    <property type="match status" value="1"/>
</dbReference>
<dbReference type="PANTHER" id="PTHR12872">
    <property type="entry name" value="ALPHA-N-ACETYLGLUCOSAMINIDASE"/>
    <property type="match status" value="1"/>
</dbReference>
<feature type="domain" description="Alpha-N-acetylglucosaminidase C-terminal" evidence="4">
    <location>
        <begin position="429"/>
        <end position="695"/>
    </location>
</feature>
<dbReference type="Gene3D" id="1.20.120.670">
    <property type="entry name" value="N-acetyl-b-d-glucoasminidase"/>
    <property type="match status" value="1"/>
</dbReference>
<dbReference type="Gene3D" id="3.30.379.10">
    <property type="entry name" value="Chitobiase/beta-hexosaminidase domain 2-like"/>
    <property type="match status" value="1"/>
</dbReference>
<dbReference type="GO" id="GO:0016787">
    <property type="term" value="F:hydrolase activity"/>
    <property type="evidence" value="ECO:0007669"/>
    <property type="project" value="UniProtKB-KW"/>
</dbReference>
<evidence type="ECO:0000256" key="1">
    <source>
        <dbReference type="ARBA" id="ARBA00022801"/>
    </source>
</evidence>
<dbReference type="Pfam" id="PF05089">
    <property type="entry name" value="NAGLU"/>
    <property type="match status" value="1"/>
</dbReference>
<reference evidence="5 6" key="1">
    <citation type="submission" date="2018-03" db="EMBL/GenBank/DDBJ databases">
        <title>Genomic Encyclopedia of Archaeal and Bacterial Type Strains, Phase II (KMG-II): from individual species to whole genera.</title>
        <authorList>
            <person name="Goeker M."/>
        </authorList>
    </citation>
    <scope>NUCLEOTIDE SEQUENCE [LARGE SCALE GENOMIC DNA]</scope>
    <source>
        <strain evidence="5 6">DSM 45312</strain>
    </source>
</reference>
<dbReference type="Gene3D" id="3.20.20.80">
    <property type="entry name" value="Glycosidases"/>
    <property type="match status" value="1"/>
</dbReference>
<feature type="domain" description="Alpha-N-acetylglucosaminidase N-terminal" evidence="3">
    <location>
        <begin position="4"/>
        <end position="83"/>
    </location>
</feature>